<keyword evidence="1" id="KW-1133">Transmembrane helix</keyword>
<evidence type="ECO:0000256" key="1">
    <source>
        <dbReference type="SAM" id="Phobius"/>
    </source>
</evidence>
<dbReference type="AlphaFoldDB" id="A0A327R5C6"/>
<feature type="transmembrane region" description="Helical" evidence="1">
    <location>
        <begin position="21"/>
        <end position="41"/>
    </location>
</feature>
<proteinExistence type="predicted"/>
<accession>A0A327R5C6</accession>
<evidence type="ECO:0000313" key="2">
    <source>
        <dbReference type="EMBL" id="RAJ11172.1"/>
    </source>
</evidence>
<gene>
    <name evidence="2" type="ORF">LX64_00780</name>
</gene>
<name>A0A327R5C6_9BACT</name>
<evidence type="ECO:0000313" key="3">
    <source>
        <dbReference type="Proteomes" id="UP000249547"/>
    </source>
</evidence>
<dbReference type="Proteomes" id="UP000249547">
    <property type="component" value="Unassembled WGS sequence"/>
</dbReference>
<protein>
    <submittedName>
        <fullName evidence="2">Uncharacterized protein</fullName>
    </submittedName>
</protein>
<keyword evidence="1" id="KW-0472">Membrane</keyword>
<keyword evidence="1" id="KW-0812">Transmembrane</keyword>
<dbReference type="EMBL" id="QLLL01000001">
    <property type="protein sequence ID" value="RAJ11172.1"/>
    <property type="molecule type" value="Genomic_DNA"/>
</dbReference>
<sequence>MQIIDKIVAKQHFIRKHMLTLIISSVFTLVAVLLFLIPVTIQKKCSFQLTNSKEVVIKNLPVLFARMAVGKIVELEPQLGNGEKFTVKVNDGSRSTGTCKGVILNTQGQMLHGEMNGSCYIQTKVYEMLF</sequence>
<keyword evidence="3" id="KW-1185">Reference proteome</keyword>
<organism evidence="2 3">
    <name type="scientific">Chitinophaga skermanii</name>
    <dbReference type="NCBI Taxonomy" id="331697"/>
    <lineage>
        <taxon>Bacteria</taxon>
        <taxon>Pseudomonadati</taxon>
        <taxon>Bacteroidota</taxon>
        <taxon>Chitinophagia</taxon>
        <taxon>Chitinophagales</taxon>
        <taxon>Chitinophagaceae</taxon>
        <taxon>Chitinophaga</taxon>
    </lineage>
</organism>
<comment type="caution">
    <text evidence="2">The sequence shown here is derived from an EMBL/GenBank/DDBJ whole genome shotgun (WGS) entry which is preliminary data.</text>
</comment>
<reference evidence="2 3" key="1">
    <citation type="submission" date="2018-06" db="EMBL/GenBank/DDBJ databases">
        <title>Genomic Encyclopedia of Archaeal and Bacterial Type Strains, Phase II (KMG-II): from individual species to whole genera.</title>
        <authorList>
            <person name="Goeker M."/>
        </authorList>
    </citation>
    <scope>NUCLEOTIDE SEQUENCE [LARGE SCALE GENOMIC DNA]</scope>
    <source>
        <strain evidence="2 3">DSM 23857</strain>
    </source>
</reference>